<evidence type="ECO:0000313" key="3">
    <source>
        <dbReference type="Proteomes" id="UP001500683"/>
    </source>
</evidence>
<organism evidence="2 3">
    <name type="scientific">Actinomadura miaoliensis</name>
    <dbReference type="NCBI Taxonomy" id="430685"/>
    <lineage>
        <taxon>Bacteria</taxon>
        <taxon>Bacillati</taxon>
        <taxon>Actinomycetota</taxon>
        <taxon>Actinomycetes</taxon>
        <taxon>Streptosporangiales</taxon>
        <taxon>Thermomonosporaceae</taxon>
        <taxon>Actinomadura</taxon>
    </lineage>
</organism>
<name>A0ABP7VYX6_9ACTN</name>
<gene>
    <name evidence="2" type="ORF">GCM10022214_39030</name>
</gene>
<dbReference type="Proteomes" id="UP001500683">
    <property type="component" value="Unassembled WGS sequence"/>
</dbReference>
<accession>A0ABP7VYX6</accession>
<feature type="region of interest" description="Disordered" evidence="1">
    <location>
        <begin position="1"/>
        <end position="35"/>
    </location>
</feature>
<protein>
    <submittedName>
        <fullName evidence="2">Uncharacterized protein</fullName>
    </submittedName>
</protein>
<dbReference type="EMBL" id="BAAAZG010000025">
    <property type="protein sequence ID" value="GAA4077495.1"/>
    <property type="molecule type" value="Genomic_DNA"/>
</dbReference>
<reference evidence="3" key="1">
    <citation type="journal article" date="2019" name="Int. J. Syst. Evol. Microbiol.">
        <title>The Global Catalogue of Microorganisms (GCM) 10K type strain sequencing project: providing services to taxonomists for standard genome sequencing and annotation.</title>
        <authorList>
            <consortium name="The Broad Institute Genomics Platform"/>
            <consortium name="The Broad Institute Genome Sequencing Center for Infectious Disease"/>
            <person name="Wu L."/>
            <person name="Ma J."/>
        </authorList>
    </citation>
    <scope>NUCLEOTIDE SEQUENCE [LARGE SCALE GENOMIC DNA]</scope>
    <source>
        <strain evidence="3">JCM 16702</strain>
    </source>
</reference>
<keyword evidence="3" id="KW-1185">Reference proteome</keyword>
<sequence length="93" mass="9428">MDFATELPAGIYRHDRPPEASTPTSQGVRPPRHSRTGVVSAVTSGLMGVAGGGAALPVKVGRALISAGAAGRPESRRAGNPAQCKIVRAARAT</sequence>
<proteinExistence type="predicted"/>
<evidence type="ECO:0000313" key="2">
    <source>
        <dbReference type="EMBL" id="GAA4077495.1"/>
    </source>
</evidence>
<comment type="caution">
    <text evidence="2">The sequence shown here is derived from an EMBL/GenBank/DDBJ whole genome shotgun (WGS) entry which is preliminary data.</text>
</comment>
<evidence type="ECO:0000256" key="1">
    <source>
        <dbReference type="SAM" id="MobiDB-lite"/>
    </source>
</evidence>